<evidence type="ECO:0000256" key="2">
    <source>
        <dbReference type="SAM" id="SignalP"/>
    </source>
</evidence>
<dbReference type="Proteomes" id="UP000218334">
    <property type="component" value="Unassembled WGS sequence"/>
</dbReference>
<feature type="transmembrane region" description="Helical" evidence="1">
    <location>
        <begin position="308"/>
        <end position="328"/>
    </location>
</feature>
<keyword evidence="4" id="KW-1185">Reference proteome</keyword>
<gene>
    <name evidence="3" type="ORF">ARMSODRAFT_978674</name>
</gene>
<dbReference type="STRING" id="1076256.A0A2H3BK98"/>
<feature type="signal peptide" evidence="2">
    <location>
        <begin position="1"/>
        <end position="19"/>
    </location>
</feature>
<sequence length="393" mass="43623">MATILQAFVLVSILAPNSLEVGPALPKDTSISVPTVIFSKSNLSETHCDYYPSPAWERVLGHALQSDTLIGWNVPVGHGFECNYMVQYLAPGLQCTELGMDEVNTMLWQNIHFPATVYDATYNLTDPSTGANLSMVWHMYHADGKSTAAGACCLLYNTTQQSVVSFVNNTRIISPSIISYNAKYHFEPSFACGAVHGRNPLYPELASFLTIVAWLYNQLNRSILYSLPNSTVQNWFSGTKLMTSTSLFLINQTVRTFTPNSENVSRALEQILVNVMVAMITSMGHTTMVNASMAQDELIWVYHVQRLWIIYATALAVTAVCGAVRLACILKNGEDSNLTFWDIVWATRNSELDVVEREKLGDAVKETMLQYAVQGRDSDMNTSGVFALTRSRH</sequence>
<organism evidence="3 4">
    <name type="scientific">Armillaria solidipes</name>
    <dbReference type="NCBI Taxonomy" id="1076256"/>
    <lineage>
        <taxon>Eukaryota</taxon>
        <taxon>Fungi</taxon>
        <taxon>Dikarya</taxon>
        <taxon>Basidiomycota</taxon>
        <taxon>Agaricomycotina</taxon>
        <taxon>Agaricomycetes</taxon>
        <taxon>Agaricomycetidae</taxon>
        <taxon>Agaricales</taxon>
        <taxon>Marasmiineae</taxon>
        <taxon>Physalacriaceae</taxon>
        <taxon>Armillaria</taxon>
    </lineage>
</organism>
<keyword evidence="1" id="KW-0472">Membrane</keyword>
<accession>A0A2H3BK98</accession>
<name>A0A2H3BK98_9AGAR</name>
<protein>
    <submittedName>
        <fullName evidence="3">Uncharacterized protein</fullName>
    </submittedName>
</protein>
<evidence type="ECO:0000313" key="3">
    <source>
        <dbReference type="EMBL" id="PBK64987.1"/>
    </source>
</evidence>
<keyword evidence="1" id="KW-0812">Transmembrane</keyword>
<dbReference type="EMBL" id="KZ293448">
    <property type="protein sequence ID" value="PBK64987.1"/>
    <property type="molecule type" value="Genomic_DNA"/>
</dbReference>
<keyword evidence="1" id="KW-1133">Transmembrane helix</keyword>
<evidence type="ECO:0000256" key="1">
    <source>
        <dbReference type="SAM" id="Phobius"/>
    </source>
</evidence>
<feature type="chain" id="PRO_5013628503" evidence="2">
    <location>
        <begin position="20"/>
        <end position="393"/>
    </location>
</feature>
<proteinExistence type="predicted"/>
<dbReference type="AlphaFoldDB" id="A0A2H3BK98"/>
<reference evidence="4" key="1">
    <citation type="journal article" date="2017" name="Nat. Ecol. Evol.">
        <title>Genome expansion and lineage-specific genetic innovations in the forest pathogenic fungi Armillaria.</title>
        <authorList>
            <person name="Sipos G."/>
            <person name="Prasanna A.N."/>
            <person name="Walter M.C."/>
            <person name="O'Connor E."/>
            <person name="Balint B."/>
            <person name="Krizsan K."/>
            <person name="Kiss B."/>
            <person name="Hess J."/>
            <person name="Varga T."/>
            <person name="Slot J."/>
            <person name="Riley R."/>
            <person name="Boka B."/>
            <person name="Rigling D."/>
            <person name="Barry K."/>
            <person name="Lee J."/>
            <person name="Mihaltcheva S."/>
            <person name="LaButti K."/>
            <person name="Lipzen A."/>
            <person name="Waldron R."/>
            <person name="Moloney N.M."/>
            <person name="Sperisen C."/>
            <person name="Kredics L."/>
            <person name="Vagvoelgyi C."/>
            <person name="Patrignani A."/>
            <person name="Fitzpatrick D."/>
            <person name="Nagy I."/>
            <person name="Doyle S."/>
            <person name="Anderson J.B."/>
            <person name="Grigoriev I.V."/>
            <person name="Gueldener U."/>
            <person name="Muensterkoetter M."/>
            <person name="Nagy L.G."/>
        </authorList>
    </citation>
    <scope>NUCLEOTIDE SEQUENCE [LARGE SCALE GENOMIC DNA]</scope>
    <source>
        <strain evidence="4">28-4</strain>
    </source>
</reference>
<keyword evidence="2" id="KW-0732">Signal</keyword>
<evidence type="ECO:0000313" key="4">
    <source>
        <dbReference type="Proteomes" id="UP000218334"/>
    </source>
</evidence>